<protein>
    <recommendedName>
        <fullName evidence="7">Acyl-CoA thioesterase II</fullName>
    </recommendedName>
</protein>
<dbReference type="GeneID" id="5235780"/>
<dbReference type="Proteomes" id="UP000001996">
    <property type="component" value="Unassembled WGS sequence"/>
</dbReference>
<dbReference type="GO" id="GO:0005782">
    <property type="term" value="C:peroxisomal matrix"/>
    <property type="evidence" value="ECO:0007669"/>
    <property type="project" value="TreeGrafter"/>
</dbReference>
<sequence length="298" mass="33995">MVSITKHELPPLDVKAEFDVIEIEPHKFRGVKPLAKPSKLTRGAYGGNIVAQAILVAIRSSPASRSFVPNSIHSYFIKAVSDQTPMVWEVEEITTGRTFVHRYVRGLQDGSIVFTAMVSLTSNNSTKNNNGKDVSSLNFSIPATNTMQQDIKDLPVVYHIDPLFAFQKIYPFQNDPENVTFLIRWGITDDKQYNQPLINLSEEFKYVGFTSLTDWIAMELLLPHIDIDVRPRVEASIDHNIHYHDDDFQVDQWFVYVLNLKWVGHDRALIKGDIFTLEGKKHIATIVQERLFITSPKI</sequence>
<dbReference type="eggNOG" id="KOG3016">
    <property type="taxonomic scope" value="Eukaryota"/>
</dbReference>
<dbReference type="InterPro" id="IPR049449">
    <property type="entry name" value="TesB_ACOT8-like_N"/>
</dbReference>
<keyword evidence="2" id="KW-0378">Hydrolase</keyword>
<dbReference type="EMBL" id="CH981524">
    <property type="protein sequence ID" value="EDK42806.1"/>
    <property type="molecule type" value="Genomic_DNA"/>
</dbReference>
<evidence type="ECO:0000313" key="6">
    <source>
        <dbReference type="Proteomes" id="UP000001996"/>
    </source>
</evidence>
<dbReference type="PANTHER" id="PTHR11066:SF34">
    <property type="entry name" value="ACYL-COENZYME A THIOESTERASE 8"/>
    <property type="match status" value="1"/>
</dbReference>
<dbReference type="SUPFAM" id="SSF54637">
    <property type="entry name" value="Thioesterase/thiol ester dehydrase-isomerase"/>
    <property type="match status" value="2"/>
</dbReference>
<dbReference type="GO" id="GO:0047617">
    <property type="term" value="F:fatty acyl-CoA hydrolase activity"/>
    <property type="evidence" value="ECO:0007669"/>
    <property type="project" value="InterPro"/>
</dbReference>
<dbReference type="CDD" id="cd03445">
    <property type="entry name" value="Thioesterase_II_repeat2"/>
    <property type="match status" value="1"/>
</dbReference>
<evidence type="ECO:0000259" key="4">
    <source>
        <dbReference type="Pfam" id="PF13622"/>
    </source>
</evidence>
<dbReference type="FunCoup" id="A5DUE8">
    <property type="interactions" value="165"/>
</dbReference>
<dbReference type="Gene3D" id="2.40.160.210">
    <property type="entry name" value="Acyl-CoA thioesterase, double hotdog domain"/>
    <property type="match status" value="1"/>
</dbReference>
<feature type="domain" description="Acyl-CoA thioesterase 2 C-terminal" evidence="3">
    <location>
        <begin position="221"/>
        <end position="289"/>
    </location>
</feature>
<dbReference type="PANTHER" id="PTHR11066">
    <property type="entry name" value="ACYL-COA THIOESTERASE"/>
    <property type="match status" value="1"/>
</dbReference>
<dbReference type="InParanoid" id="A5DUE8"/>
<proteinExistence type="inferred from homology"/>
<feature type="domain" description="Acyl-CoA thioesterase-like N-terminal HotDog" evidence="4">
    <location>
        <begin position="43"/>
        <end position="120"/>
    </location>
</feature>
<organism evidence="5 6">
    <name type="scientific">Lodderomyces elongisporus (strain ATCC 11503 / CBS 2605 / JCM 1781 / NBRC 1676 / NRRL YB-4239)</name>
    <name type="common">Yeast</name>
    <name type="synonym">Saccharomyces elongisporus</name>
    <dbReference type="NCBI Taxonomy" id="379508"/>
    <lineage>
        <taxon>Eukaryota</taxon>
        <taxon>Fungi</taxon>
        <taxon>Dikarya</taxon>
        <taxon>Ascomycota</taxon>
        <taxon>Saccharomycotina</taxon>
        <taxon>Pichiomycetes</taxon>
        <taxon>Debaryomycetaceae</taxon>
        <taxon>Candida/Lodderomyces clade</taxon>
        <taxon>Lodderomyces</taxon>
    </lineage>
</organism>
<dbReference type="Pfam" id="PF02551">
    <property type="entry name" value="Acyl_CoA_thio"/>
    <property type="match status" value="1"/>
</dbReference>
<accession>A5DUE8</accession>
<keyword evidence="6" id="KW-1185">Reference proteome</keyword>
<evidence type="ECO:0000256" key="1">
    <source>
        <dbReference type="ARBA" id="ARBA00006538"/>
    </source>
</evidence>
<dbReference type="InterPro" id="IPR042171">
    <property type="entry name" value="Acyl-CoA_hotdog"/>
</dbReference>
<dbReference type="InterPro" id="IPR029069">
    <property type="entry name" value="HotDog_dom_sf"/>
</dbReference>
<dbReference type="VEuPathDB" id="FungiDB:LELG_00984"/>
<dbReference type="STRING" id="379508.A5DUE8"/>
<dbReference type="InterPro" id="IPR025652">
    <property type="entry name" value="TesB_C"/>
</dbReference>
<dbReference type="OrthoDB" id="68328at2759"/>
<name>A5DUE8_LODEL</name>
<dbReference type="KEGG" id="lel:PVL30_000947"/>
<comment type="similarity">
    <text evidence="1">Belongs to the C/M/P thioester hydrolase family.</text>
</comment>
<dbReference type="HOGENOM" id="CLU_032690_2_1_1"/>
<evidence type="ECO:0000259" key="3">
    <source>
        <dbReference type="Pfam" id="PF02551"/>
    </source>
</evidence>
<gene>
    <name evidence="5" type="ORF">LELG_00984</name>
</gene>
<dbReference type="GO" id="GO:0009062">
    <property type="term" value="P:fatty acid catabolic process"/>
    <property type="evidence" value="ECO:0007669"/>
    <property type="project" value="TreeGrafter"/>
</dbReference>
<evidence type="ECO:0000313" key="5">
    <source>
        <dbReference type="EMBL" id="EDK42806.1"/>
    </source>
</evidence>
<reference evidence="5 6" key="1">
    <citation type="journal article" date="2009" name="Nature">
        <title>Evolution of pathogenicity and sexual reproduction in eight Candida genomes.</title>
        <authorList>
            <person name="Butler G."/>
            <person name="Rasmussen M.D."/>
            <person name="Lin M.F."/>
            <person name="Santos M.A."/>
            <person name="Sakthikumar S."/>
            <person name="Munro C.A."/>
            <person name="Rheinbay E."/>
            <person name="Grabherr M."/>
            <person name="Forche A."/>
            <person name="Reedy J.L."/>
            <person name="Agrafioti I."/>
            <person name="Arnaud M.B."/>
            <person name="Bates S."/>
            <person name="Brown A.J."/>
            <person name="Brunke S."/>
            <person name="Costanzo M.C."/>
            <person name="Fitzpatrick D.A."/>
            <person name="de Groot P.W."/>
            <person name="Harris D."/>
            <person name="Hoyer L.L."/>
            <person name="Hube B."/>
            <person name="Klis F.M."/>
            <person name="Kodira C."/>
            <person name="Lennard N."/>
            <person name="Logue M.E."/>
            <person name="Martin R."/>
            <person name="Neiman A.M."/>
            <person name="Nikolaou E."/>
            <person name="Quail M.A."/>
            <person name="Quinn J."/>
            <person name="Santos M.C."/>
            <person name="Schmitzberger F.F."/>
            <person name="Sherlock G."/>
            <person name="Shah P."/>
            <person name="Silverstein K.A."/>
            <person name="Skrzypek M.S."/>
            <person name="Soll D."/>
            <person name="Staggs R."/>
            <person name="Stansfield I."/>
            <person name="Stumpf M.P."/>
            <person name="Sudbery P.E."/>
            <person name="Srikantha T."/>
            <person name="Zeng Q."/>
            <person name="Berman J."/>
            <person name="Berriman M."/>
            <person name="Heitman J."/>
            <person name="Gow N.A."/>
            <person name="Lorenz M.C."/>
            <person name="Birren B.W."/>
            <person name="Kellis M."/>
            <person name="Cuomo C.A."/>
        </authorList>
    </citation>
    <scope>NUCLEOTIDE SEQUENCE [LARGE SCALE GENOMIC DNA]</scope>
    <source>
        <strain evidence="6">ATCC 11503 / BCRC 21390 / CBS 2605 / JCM 1781 / NBRC 1676 / NRRL YB-4239</strain>
    </source>
</reference>
<dbReference type="OMA" id="QERLWIT"/>
<dbReference type="Pfam" id="PF13622">
    <property type="entry name" value="4HBT_3"/>
    <property type="match status" value="1"/>
</dbReference>
<dbReference type="AlphaFoldDB" id="A5DUE8"/>
<dbReference type="GO" id="GO:0006637">
    <property type="term" value="P:acyl-CoA metabolic process"/>
    <property type="evidence" value="ECO:0007669"/>
    <property type="project" value="InterPro"/>
</dbReference>
<dbReference type="InterPro" id="IPR003703">
    <property type="entry name" value="Acyl_CoA_thio"/>
</dbReference>
<dbReference type="CDD" id="cd03444">
    <property type="entry name" value="Thioesterase_II_repeat1"/>
    <property type="match status" value="1"/>
</dbReference>
<evidence type="ECO:0000256" key="2">
    <source>
        <dbReference type="ARBA" id="ARBA00022801"/>
    </source>
</evidence>
<evidence type="ECO:0008006" key="7">
    <source>
        <dbReference type="Google" id="ProtNLM"/>
    </source>
</evidence>